<name>A0A2W5S975_CERSP</name>
<dbReference type="InterPro" id="IPR000889">
    <property type="entry name" value="Glutathione_peroxidase"/>
</dbReference>
<dbReference type="InterPro" id="IPR029759">
    <property type="entry name" value="GPX_AS"/>
</dbReference>
<evidence type="ECO:0000256" key="2">
    <source>
        <dbReference type="ARBA" id="ARBA00022559"/>
    </source>
</evidence>
<dbReference type="PANTHER" id="PTHR11592:SF78">
    <property type="entry name" value="GLUTATHIONE PEROXIDASE"/>
    <property type="match status" value="1"/>
</dbReference>
<sequence>MDIGFVGADGSAHGLSEHEGQVLLIVNVASLCGFTPQYDGLDALQERFADRGFSVLGFPANDFGSQEPGSDGEIQEFCRTKFGLSFPVFAKIAVTGPDQHPLYGWLTREQPVATVKPGSNLREELRDYAPPPPAGGVLWNFEKFLVDRSGKPVGRFESDIEPDDPVLIAAIERALG</sequence>
<dbReference type="GO" id="GO:0034599">
    <property type="term" value="P:cellular response to oxidative stress"/>
    <property type="evidence" value="ECO:0007669"/>
    <property type="project" value="TreeGrafter"/>
</dbReference>
<keyword evidence="2 5" id="KW-0575">Peroxidase</keyword>
<evidence type="ECO:0000256" key="5">
    <source>
        <dbReference type="RuleBase" id="RU000499"/>
    </source>
</evidence>
<dbReference type="PIRSF" id="PIRSF000303">
    <property type="entry name" value="Glutathion_perox"/>
    <property type="match status" value="1"/>
</dbReference>
<evidence type="ECO:0000256" key="4">
    <source>
        <dbReference type="PIRSR" id="PIRSR000303-1"/>
    </source>
</evidence>
<dbReference type="SUPFAM" id="SSF52833">
    <property type="entry name" value="Thioredoxin-like"/>
    <property type="match status" value="1"/>
</dbReference>
<dbReference type="InterPro" id="IPR036249">
    <property type="entry name" value="Thioredoxin-like_sf"/>
</dbReference>
<reference evidence="6 7" key="1">
    <citation type="submission" date="2017-08" db="EMBL/GenBank/DDBJ databases">
        <title>Infants hospitalized years apart are colonized by the same room-sourced microbial strains.</title>
        <authorList>
            <person name="Brooks B."/>
            <person name="Olm M.R."/>
            <person name="Firek B.A."/>
            <person name="Baker R."/>
            <person name="Thomas B.C."/>
            <person name="Morowitz M.J."/>
            <person name="Banfield J.F."/>
        </authorList>
    </citation>
    <scope>NUCLEOTIDE SEQUENCE [LARGE SCALE GENOMIC DNA]</scope>
    <source>
        <strain evidence="6">S2_003_000_R2_11</strain>
    </source>
</reference>
<protein>
    <recommendedName>
        <fullName evidence="5">Glutathione peroxidase</fullName>
    </recommendedName>
</protein>
<dbReference type="EMBL" id="QFQS01000003">
    <property type="protein sequence ID" value="PZQ96644.1"/>
    <property type="molecule type" value="Genomic_DNA"/>
</dbReference>
<dbReference type="Proteomes" id="UP000248975">
    <property type="component" value="Unassembled WGS sequence"/>
</dbReference>
<dbReference type="Gene3D" id="3.40.30.10">
    <property type="entry name" value="Glutaredoxin"/>
    <property type="match status" value="1"/>
</dbReference>
<dbReference type="Pfam" id="PF00255">
    <property type="entry name" value="GSHPx"/>
    <property type="match status" value="1"/>
</dbReference>
<evidence type="ECO:0000256" key="1">
    <source>
        <dbReference type="ARBA" id="ARBA00006926"/>
    </source>
</evidence>
<accession>A0A2W5S975</accession>
<comment type="caution">
    <text evidence="6">The sequence shown here is derived from an EMBL/GenBank/DDBJ whole genome shotgun (WGS) entry which is preliminary data.</text>
</comment>
<dbReference type="AlphaFoldDB" id="A0A2W5S975"/>
<feature type="active site" evidence="4">
    <location>
        <position position="32"/>
    </location>
</feature>
<evidence type="ECO:0000313" key="6">
    <source>
        <dbReference type="EMBL" id="PZQ96644.1"/>
    </source>
</evidence>
<dbReference type="PANTHER" id="PTHR11592">
    <property type="entry name" value="GLUTATHIONE PEROXIDASE"/>
    <property type="match status" value="1"/>
</dbReference>
<evidence type="ECO:0000256" key="3">
    <source>
        <dbReference type="ARBA" id="ARBA00023002"/>
    </source>
</evidence>
<dbReference type="PROSITE" id="PS51355">
    <property type="entry name" value="GLUTATHIONE_PEROXID_3"/>
    <property type="match status" value="1"/>
</dbReference>
<gene>
    <name evidence="6" type="ORF">DI533_13670</name>
</gene>
<keyword evidence="3 5" id="KW-0560">Oxidoreductase</keyword>
<dbReference type="GO" id="GO:0004601">
    <property type="term" value="F:peroxidase activity"/>
    <property type="evidence" value="ECO:0007669"/>
    <property type="project" value="UniProtKB-KW"/>
</dbReference>
<comment type="similarity">
    <text evidence="1 5">Belongs to the glutathione peroxidase family.</text>
</comment>
<proteinExistence type="inferred from homology"/>
<evidence type="ECO:0000313" key="7">
    <source>
        <dbReference type="Proteomes" id="UP000248975"/>
    </source>
</evidence>
<dbReference type="CDD" id="cd00340">
    <property type="entry name" value="GSH_Peroxidase"/>
    <property type="match status" value="1"/>
</dbReference>
<dbReference type="PROSITE" id="PS00460">
    <property type="entry name" value="GLUTATHIONE_PEROXID_1"/>
    <property type="match status" value="1"/>
</dbReference>
<organism evidence="6 7">
    <name type="scientific">Cereibacter sphaeroides</name>
    <name type="common">Rhodobacter sphaeroides</name>
    <dbReference type="NCBI Taxonomy" id="1063"/>
    <lineage>
        <taxon>Bacteria</taxon>
        <taxon>Pseudomonadati</taxon>
        <taxon>Pseudomonadota</taxon>
        <taxon>Alphaproteobacteria</taxon>
        <taxon>Rhodobacterales</taxon>
        <taxon>Paracoccaceae</taxon>
        <taxon>Cereibacter</taxon>
    </lineage>
</organism>
<dbReference type="PRINTS" id="PR01011">
    <property type="entry name" value="GLUTPROXDASE"/>
</dbReference>